<dbReference type="GO" id="GO:0007606">
    <property type="term" value="P:sensory perception of chemical stimulus"/>
    <property type="evidence" value="ECO:0007669"/>
    <property type="project" value="InterPro"/>
</dbReference>
<dbReference type="Proteomes" id="UP000887540">
    <property type="component" value="Unplaced"/>
</dbReference>
<dbReference type="WBParaSite" id="ACRNAN_scaffold3106.g18419.t1">
    <property type="protein sequence ID" value="ACRNAN_scaffold3106.g18419.t1"/>
    <property type="gene ID" value="ACRNAN_scaffold3106.g18419"/>
</dbReference>
<proteinExistence type="inferred from homology"/>
<name>A0A914DPE0_9BILA</name>
<accession>A0A914DPE0</accession>
<feature type="transmembrane region" description="Helical" evidence="2">
    <location>
        <begin position="32"/>
        <end position="53"/>
    </location>
</feature>
<evidence type="ECO:0000313" key="4">
    <source>
        <dbReference type="WBParaSite" id="ACRNAN_scaffold3106.g18419.t1"/>
    </source>
</evidence>
<dbReference type="AlphaFoldDB" id="A0A914DPE0"/>
<protein>
    <submittedName>
        <fullName evidence="4">Uncharacterized protein</fullName>
    </submittedName>
</protein>
<keyword evidence="3" id="KW-1185">Reference proteome</keyword>
<reference evidence="4" key="1">
    <citation type="submission" date="2022-11" db="UniProtKB">
        <authorList>
            <consortium name="WormBaseParasite"/>
        </authorList>
    </citation>
    <scope>IDENTIFICATION</scope>
</reference>
<comment type="similarity">
    <text evidence="1">Belongs to the nematode receptor-like protein sre family.</text>
</comment>
<keyword evidence="2" id="KW-0812">Transmembrane</keyword>
<dbReference type="GO" id="GO:0016020">
    <property type="term" value="C:membrane"/>
    <property type="evidence" value="ECO:0007669"/>
    <property type="project" value="InterPro"/>
</dbReference>
<feature type="transmembrane region" description="Helical" evidence="2">
    <location>
        <begin position="100"/>
        <end position="118"/>
    </location>
</feature>
<keyword evidence="2" id="KW-1133">Transmembrane helix</keyword>
<evidence type="ECO:0000313" key="3">
    <source>
        <dbReference type="Proteomes" id="UP000887540"/>
    </source>
</evidence>
<evidence type="ECO:0000256" key="2">
    <source>
        <dbReference type="SAM" id="Phobius"/>
    </source>
</evidence>
<keyword evidence="2" id="KW-0472">Membrane</keyword>
<dbReference type="InterPro" id="IPR004151">
    <property type="entry name" value="7TM_GPCR_serpentine_rcpt_Sre"/>
</dbReference>
<dbReference type="Pfam" id="PF03125">
    <property type="entry name" value="Sre"/>
    <property type="match status" value="1"/>
</dbReference>
<feature type="transmembrane region" description="Helical" evidence="2">
    <location>
        <begin position="73"/>
        <end position="94"/>
    </location>
</feature>
<organism evidence="3 4">
    <name type="scientific">Acrobeloides nanus</name>
    <dbReference type="NCBI Taxonomy" id="290746"/>
    <lineage>
        <taxon>Eukaryota</taxon>
        <taxon>Metazoa</taxon>
        <taxon>Ecdysozoa</taxon>
        <taxon>Nematoda</taxon>
        <taxon>Chromadorea</taxon>
        <taxon>Rhabditida</taxon>
        <taxon>Tylenchina</taxon>
        <taxon>Cephalobomorpha</taxon>
        <taxon>Cephaloboidea</taxon>
        <taxon>Cephalobidae</taxon>
        <taxon>Acrobeloides</taxon>
    </lineage>
</organism>
<sequence length="119" mass="12927">MGFSYGVIAGSRIIQILECAFDPNKDSELHNVLAIIRGAALDSYVLIIALIAIERSMASIWLKSYETTKTWTFVAVAIPFSWVVGGIIESMVIFSILSPITWGCIALSVIFISIIVSAS</sequence>
<evidence type="ECO:0000256" key="1">
    <source>
        <dbReference type="ARBA" id="ARBA00006803"/>
    </source>
</evidence>